<comment type="subcellular location">
    <subcellularLocation>
        <location evidence="2">Cytoplasm</location>
    </subcellularLocation>
</comment>
<dbReference type="EMBL" id="FNCP01000002">
    <property type="protein sequence ID" value="SDG28656.1"/>
    <property type="molecule type" value="Genomic_DNA"/>
</dbReference>
<gene>
    <name evidence="4" type="ORF">SAMN05443529_10245</name>
</gene>
<protein>
    <recommendedName>
        <fullName evidence="2">Universal stress protein</fullName>
    </recommendedName>
</protein>
<keyword evidence="5" id="KW-1185">Reference proteome</keyword>
<dbReference type="STRING" id="1121419.SAMN05443529_10245"/>
<feature type="domain" description="UspA" evidence="3">
    <location>
        <begin position="1"/>
        <end position="142"/>
    </location>
</feature>
<dbReference type="PANTHER" id="PTHR46268">
    <property type="entry name" value="STRESS RESPONSE PROTEIN NHAX"/>
    <property type="match status" value="1"/>
</dbReference>
<dbReference type="Gene3D" id="3.40.50.620">
    <property type="entry name" value="HUPs"/>
    <property type="match status" value="1"/>
</dbReference>
<proteinExistence type="inferred from homology"/>
<dbReference type="InterPro" id="IPR006016">
    <property type="entry name" value="UspA"/>
</dbReference>
<dbReference type="PRINTS" id="PR01438">
    <property type="entry name" value="UNVRSLSTRESS"/>
</dbReference>
<evidence type="ECO:0000256" key="1">
    <source>
        <dbReference type="ARBA" id="ARBA00008791"/>
    </source>
</evidence>
<dbReference type="CDD" id="cd00293">
    <property type="entry name" value="USP-like"/>
    <property type="match status" value="1"/>
</dbReference>
<accession>A0A1G7SZX8</accession>
<evidence type="ECO:0000313" key="5">
    <source>
        <dbReference type="Proteomes" id="UP000198656"/>
    </source>
</evidence>
<dbReference type="Pfam" id="PF00582">
    <property type="entry name" value="Usp"/>
    <property type="match status" value="1"/>
</dbReference>
<dbReference type="SUPFAM" id="SSF52402">
    <property type="entry name" value="Adenine nucleotide alpha hydrolases-like"/>
    <property type="match status" value="1"/>
</dbReference>
<dbReference type="OrthoDB" id="9794782at2"/>
<evidence type="ECO:0000259" key="3">
    <source>
        <dbReference type="Pfam" id="PF00582"/>
    </source>
</evidence>
<dbReference type="PIRSF" id="PIRSF006276">
    <property type="entry name" value="UspA"/>
    <property type="match status" value="1"/>
</dbReference>
<comment type="similarity">
    <text evidence="1 2">Belongs to the universal stress protein A family.</text>
</comment>
<dbReference type="PANTHER" id="PTHR46268:SF6">
    <property type="entry name" value="UNIVERSAL STRESS PROTEIN UP12"/>
    <property type="match status" value="1"/>
</dbReference>
<reference evidence="5" key="1">
    <citation type="submission" date="2016-10" db="EMBL/GenBank/DDBJ databases">
        <authorList>
            <person name="Varghese N."/>
            <person name="Submissions S."/>
        </authorList>
    </citation>
    <scope>NUCLEOTIDE SEQUENCE [LARGE SCALE GENOMIC DNA]</scope>
    <source>
        <strain evidence="5">DSM 8344</strain>
    </source>
</reference>
<name>A0A1G7SZX8_9FIRM</name>
<dbReference type="GO" id="GO:0005737">
    <property type="term" value="C:cytoplasm"/>
    <property type="evidence" value="ECO:0007669"/>
    <property type="project" value="UniProtKB-SubCell"/>
</dbReference>
<organism evidence="4 5">
    <name type="scientific">Desulfosporosinus hippei DSM 8344</name>
    <dbReference type="NCBI Taxonomy" id="1121419"/>
    <lineage>
        <taxon>Bacteria</taxon>
        <taxon>Bacillati</taxon>
        <taxon>Bacillota</taxon>
        <taxon>Clostridia</taxon>
        <taxon>Eubacteriales</taxon>
        <taxon>Desulfitobacteriaceae</taxon>
        <taxon>Desulfosporosinus</taxon>
    </lineage>
</organism>
<dbReference type="RefSeq" id="WP_092329250.1">
    <property type="nucleotide sequence ID" value="NZ_FNCP01000002.1"/>
</dbReference>
<evidence type="ECO:0000256" key="2">
    <source>
        <dbReference type="PIRNR" id="PIRNR006276"/>
    </source>
</evidence>
<evidence type="ECO:0000313" key="4">
    <source>
        <dbReference type="EMBL" id="SDG28656.1"/>
    </source>
</evidence>
<keyword evidence="2" id="KW-0963">Cytoplasm</keyword>
<dbReference type="InterPro" id="IPR006015">
    <property type="entry name" value="Universal_stress_UspA"/>
</dbReference>
<sequence length="142" mass="15575">MFKKILVATDASEYSRRALITALEIAQKYDAEVELLFVSYIREAYWGNNVAYGILIPQEQIDEAGEQALEATLQGIDVGNISVKKKMVQGYPSTMILEEAKKLEADLVVMGSHGYGPITGSLLGSVSQRVLPRAECPVLIVK</sequence>
<dbReference type="InterPro" id="IPR014729">
    <property type="entry name" value="Rossmann-like_a/b/a_fold"/>
</dbReference>
<dbReference type="Proteomes" id="UP000198656">
    <property type="component" value="Unassembled WGS sequence"/>
</dbReference>
<dbReference type="AlphaFoldDB" id="A0A1G7SZX8"/>